<feature type="transmembrane region" description="Helical" evidence="1">
    <location>
        <begin position="297"/>
        <end position="317"/>
    </location>
</feature>
<feature type="transmembrane region" description="Helical" evidence="1">
    <location>
        <begin position="214"/>
        <end position="234"/>
    </location>
</feature>
<dbReference type="InterPro" id="IPR043128">
    <property type="entry name" value="Rev_trsase/Diguanyl_cyclase"/>
</dbReference>
<feature type="transmembrane region" description="Helical" evidence="1">
    <location>
        <begin position="323"/>
        <end position="344"/>
    </location>
</feature>
<dbReference type="Gene3D" id="3.30.70.270">
    <property type="match status" value="1"/>
</dbReference>
<dbReference type="RefSeq" id="WP_012579706.1">
    <property type="nucleotide sequence ID" value="NC_011653.1"/>
</dbReference>
<dbReference type="InterPro" id="IPR050469">
    <property type="entry name" value="Diguanylate_Cyclase"/>
</dbReference>
<protein>
    <submittedName>
        <fullName evidence="3">Putative signaling protein</fullName>
    </submittedName>
</protein>
<organism evidence="3 4">
    <name type="scientific">Thermosipho africanus (strain TCF52B)</name>
    <dbReference type="NCBI Taxonomy" id="484019"/>
    <lineage>
        <taxon>Bacteria</taxon>
        <taxon>Thermotogati</taxon>
        <taxon>Thermotogota</taxon>
        <taxon>Thermotogae</taxon>
        <taxon>Thermotogales</taxon>
        <taxon>Fervidobacteriaceae</taxon>
        <taxon>Thermosipho</taxon>
    </lineage>
</organism>
<dbReference type="InterPro" id="IPR000160">
    <property type="entry name" value="GGDEF_dom"/>
</dbReference>
<evidence type="ECO:0000259" key="2">
    <source>
        <dbReference type="PROSITE" id="PS50887"/>
    </source>
</evidence>
<dbReference type="GO" id="GO:0043709">
    <property type="term" value="P:cell adhesion involved in single-species biofilm formation"/>
    <property type="evidence" value="ECO:0007669"/>
    <property type="project" value="TreeGrafter"/>
</dbReference>
<reference evidence="3 4" key="1">
    <citation type="journal article" date="2009" name="J. Bacteriol.">
        <title>The genome of Thermosipho africanus TCF52B: lateral genetic connections to the Firmicutes and Archaea.</title>
        <authorList>
            <person name="Nesboe C.L."/>
            <person name="Bapteste E."/>
            <person name="Curtis B."/>
            <person name="Dahle H."/>
            <person name="Lopez P."/>
            <person name="Macleod D."/>
            <person name="Dlutek M."/>
            <person name="Bowman S."/>
            <person name="Zhaxybayeva O."/>
            <person name="Birkeland N.-K."/>
            <person name="Doolittle W.F."/>
        </authorList>
    </citation>
    <scope>NUCLEOTIDE SEQUENCE [LARGE SCALE GENOMIC DNA]</scope>
    <source>
        <strain evidence="3 4">TCF52B</strain>
    </source>
</reference>
<dbReference type="PANTHER" id="PTHR45138">
    <property type="entry name" value="REGULATORY COMPONENTS OF SENSORY TRANSDUCTION SYSTEM"/>
    <property type="match status" value="1"/>
</dbReference>
<feature type="transmembrane region" description="Helical" evidence="1">
    <location>
        <begin position="152"/>
        <end position="173"/>
    </location>
</feature>
<dbReference type="CDD" id="cd01949">
    <property type="entry name" value="GGDEF"/>
    <property type="match status" value="1"/>
</dbReference>
<keyword evidence="4" id="KW-1185">Reference proteome</keyword>
<dbReference type="EMBL" id="CP001185">
    <property type="protein sequence ID" value="ACJ75135.1"/>
    <property type="molecule type" value="Genomic_DNA"/>
</dbReference>
<dbReference type="HOGENOM" id="CLU_038242_0_0_0"/>
<feature type="transmembrane region" description="Helical" evidence="1">
    <location>
        <begin position="185"/>
        <end position="202"/>
    </location>
</feature>
<accession>B7IGC1</accession>
<dbReference type="NCBIfam" id="TIGR00254">
    <property type="entry name" value="GGDEF"/>
    <property type="match status" value="1"/>
</dbReference>
<proteinExistence type="predicted"/>
<keyword evidence="1" id="KW-0812">Transmembrane</keyword>
<feature type="transmembrane region" description="Helical" evidence="1">
    <location>
        <begin position="246"/>
        <end position="264"/>
    </location>
</feature>
<dbReference type="AlphaFoldDB" id="B7IGC1"/>
<dbReference type="KEGG" id="taf:THA_658"/>
<dbReference type="PROSITE" id="PS50887">
    <property type="entry name" value="GGDEF"/>
    <property type="match status" value="1"/>
</dbReference>
<dbReference type="GO" id="GO:1902201">
    <property type="term" value="P:negative regulation of bacterial-type flagellum-dependent cell motility"/>
    <property type="evidence" value="ECO:0007669"/>
    <property type="project" value="TreeGrafter"/>
</dbReference>
<dbReference type="GO" id="GO:0052621">
    <property type="term" value="F:diguanylate cyclase activity"/>
    <property type="evidence" value="ECO:0007669"/>
    <property type="project" value="TreeGrafter"/>
</dbReference>
<keyword evidence="1" id="KW-0472">Membrane</keyword>
<dbReference type="SUPFAM" id="SSF55073">
    <property type="entry name" value="Nucleotide cyclase"/>
    <property type="match status" value="1"/>
</dbReference>
<dbReference type="STRING" id="484019.THA_658"/>
<dbReference type="Pfam" id="PF00990">
    <property type="entry name" value="GGDEF"/>
    <property type="match status" value="1"/>
</dbReference>
<sequence>MKKIVKNLIIALFTFVVLGILINGNFVKDKYVLNNWNQKVPDQILLDEPSTCVYVTEFNDTSFDTLVIPKIIGNLFKVYLNGEEIYSYGTKTGNIWSYTYVVPLKNLSSNKNILKIEIFGLYDAGLPRFPFLTDRISALIYQNFQNFLRHDFYIISIGISFVAGIISFFLGYLLKSKQISQSYDLFGLFLILTAIALFDYQVRTFHFNEITFLIFKKLFLISTYFSSLFYIAALEKYKLKRFRTKWLIWYVFFVSLLPVFSFDFNNYAKFSTVSNMLMLIVLLFVIYDVLYLKMSKLYFSTFFIVFSYIHIILYFLYVRSYHFQGFLTGYGTAFLSISVILMLIDEFEKMVAETNELSNSRYIDPLTKAYNRNILEKLDNSNVEGFFVLIDLDNFKELNDRFGHEKGDEILKKFSNLIIENIRKEDLFIRLGGDEFALIVNLDDPKSFVERLRKLSINVINLDFSYGIVKFSKFSESYRLADKLLYDMKSRNKNK</sequence>
<gene>
    <name evidence="3" type="ordered locus">THA_658</name>
</gene>
<dbReference type="PANTHER" id="PTHR45138:SF6">
    <property type="entry name" value="DIGUANYLATE CYCLASE DGCN"/>
    <property type="match status" value="1"/>
</dbReference>
<dbReference type="Proteomes" id="UP000002453">
    <property type="component" value="Chromosome"/>
</dbReference>
<feature type="domain" description="GGDEF" evidence="2">
    <location>
        <begin position="383"/>
        <end position="495"/>
    </location>
</feature>
<evidence type="ECO:0000256" key="1">
    <source>
        <dbReference type="SAM" id="Phobius"/>
    </source>
</evidence>
<dbReference type="InterPro" id="IPR029787">
    <property type="entry name" value="Nucleotide_cyclase"/>
</dbReference>
<feature type="transmembrane region" description="Helical" evidence="1">
    <location>
        <begin position="270"/>
        <end position="290"/>
    </location>
</feature>
<name>B7IGC1_THEAB</name>
<dbReference type="GO" id="GO:0005886">
    <property type="term" value="C:plasma membrane"/>
    <property type="evidence" value="ECO:0007669"/>
    <property type="project" value="TreeGrafter"/>
</dbReference>
<feature type="transmembrane region" description="Helical" evidence="1">
    <location>
        <begin position="7"/>
        <end position="27"/>
    </location>
</feature>
<dbReference type="OrthoDB" id="39385at2"/>
<dbReference type="eggNOG" id="COG2199">
    <property type="taxonomic scope" value="Bacteria"/>
</dbReference>
<evidence type="ECO:0000313" key="3">
    <source>
        <dbReference type="EMBL" id="ACJ75135.1"/>
    </source>
</evidence>
<keyword evidence="1" id="KW-1133">Transmembrane helix</keyword>
<dbReference type="SMART" id="SM00267">
    <property type="entry name" value="GGDEF"/>
    <property type="match status" value="1"/>
</dbReference>
<evidence type="ECO:0000313" key="4">
    <source>
        <dbReference type="Proteomes" id="UP000002453"/>
    </source>
</evidence>